<name>A0A9J5WEX8_SOLCO</name>
<gene>
    <name evidence="1" type="ORF">H5410_063928</name>
</gene>
<sequence length="180" mass="19983">MPSQSTHIIWGQSTHIIWDTGVILLLSTKAYLYLSIPLQPTPRISSSGVQRAALHMSKPSVSLPSACPPREATPASPDNLVPNLITLVEFSYRLKLGGKPPFHPSNPNAMCEIIVDVSTSLDYRPKILKTFFLRNDLCGKSHFHICLIQTSSNLHLKYFVLVLLNRPFGLRLVSTPTTSH</sequence>
<evidence type="ECO:0000313" key="1">
    <source>
        <dbReference type="EMBL" id="KAG5574162.1"/>
    </source>
</evidence>
<protein>
    <submittedName>
        <fullName evidence="1">Uncharacterized protein</fullName>
    </submittedName>
</protein>
<accession>A0A9J5WEX8</accession>
<proteinExistence type="predicted"/>
<dbReference type="EMBL" id="JACXVP010000012">
    <property type="protein sequence ID" value="KAG5574162.1"/>
    <property type="molecule type" value="Genomic_DNA"/>
</dbReference>
<dbReference type="Proteomes" id="UP000824120">
    <property type="component" value="Chromosome 12"/>
</dbReference>
<organism evidence="1 2">
    <name type="scientific">Solanum commersonii</name>
    <name type="common">Commerson's wild potato</name>
    <name type="synonym">Commerson's nightshade</name>
    <dbReference type="NCBI Taxonomy" id="4109"/>
    <lineage>
        <taxon>Eukaryota</taxon>
        <taxon>Viridiplantae</taxon>
        <taxon>Streptophyta</taxon>
        <taxon>Embryophyta</taxon>
        <taxon>Tracheophyta</taxon>
        <taxon>Spermatophyta</taxon>
        <taxon>Magnoliopsida</taxon>
        <taxon>eudicotyledons</taxon>
        <taxon>Gunneridae</taxon>
        <taxon>Pentapetalae</taxon>
        <taxon>asterids</taxon>
        <taxon>lamiids</taxon>
        <taxon>Solanales</taxon>
        <taxon>Solanaceae</taxon>
        <taxon>Solanoideae</taxon>
        <taxon>Solaneae</taxon>
        <taxon>Solanum</taxon>
    </lineage>
</organism>
<evidence type="ECO:0000313" key="2">
    <source>
        <dbReference type="Proteomes" id="UP000824120"/>
    </source>
</evidence>
<reference evidence="1 2" key="1">
    <citation type="submission" date="2020-09" db="EMBL/GenBank/DDBJ databases">
        <title>De no assembly of potato wild relative species, Solanum commersonii.</title>
        <authorList>
            <person name="Cho K."/>
        </authorList>
    </citation>
    <scope>NUCLEOTIDE SEQUENCE [LARGE SCALE GENOMIC DNA]</scope>
    <source>
        <strain evidence="1">LZ3.2</strain>
        <tissue evidence="1">Leaf</tissue>
    </source>
</reference>
<keyword evidence="2" id="KW-1185">Reference proteome</keyword>
<comment type="caution">
    <text evidence="1">The sequence shown here is derived from an EMBL/GenBank/DDBJ whole genome shotgun (WGS) entry which is preliminary data.</text>
</comment>
<dbReference type="AlphaFoldDB" id="A0A9J5WEX8"/>